<dbReference type="InterPro" id="IPR014352">
    <property type="entry name" value="FERM/acyl-CoA-bd_prot_sf"/>
</dbReference>
<keyword evidence="9 15" id="KW-0067">ATP-binding</keyword>
<dbReference type="AlphaFoldDB" id="A0A7R8CUN0"/>
<evidence type="ECO:0000256" key="6">
    <source>
        <dbReference type="ARBA" id="ARBA00022679"/>
    </source>
</evidence>
<evidence type="ECO:0000313" key="18">
    <source>
        <dbReference type="Proteomes" id="UP000675881"/>
    </source>
</evidence>
<evidence type="ECO:0000256" key="10">
    <source>
        <dbReference type="ARBA" id="ARBA00022999"/>
    </source>
</evidence>
<evidence type="ECO:0000256" key="14">
    <source>
        <dbReference type="ARBA" id="ARBA00061333"/>
    </source>
</evidence>
<dbReference type="EC" id="2.7.10.2" evidence="3"/>
<name>A0A7R8CUN0_LEPSM</name>
<organism evidence="17 18">
    <name type="scientific">Lepeophtheirus salmonis</name>
    <name type="common">Salmon louse</name>
    <name type="synonym">Caligus salmonis</name>
    <dbReference type="NCBI Taxonomy" id="72036"/>
    <lineage>
        <taxon>Eukaryota</taxon>
        <taxon>Metazoa</taxon>
        <taxon>Ecdysozoa</taxon>
        <taxon>Arthropoda</taxon>
        <taxon>Crustacea</taxon>
        <taxon>Multicrustacea</taxon>
        <taxon>Hexanauplia</taxon>
        <taxon>Copepoda</taxon>
        <taxon>Siphonostomatoida</taxon>
        <taxon>Caligidae</taxon>
        <taxon>Lepeophtheirus</taxon>
    </lineage>
</organism>
<evidence type="ECO:0000313" key="17">
    <source>
        <dbReference type="EMBL" id="CAF2935811.1"/>
    </source>
</evidence>
<reference evidence="17" key="1">
    <citation type="submission" date="2021-02" db="EMBL/GenBank/DDBJ databases">
        <authorList>
            <person name="Bekaert M."/>
        </authorList>
    </citation>
    <scope>NUCLEOTIDE SEQUENCE</scope>
    <source>
        <strain evidence="17">IoA-00</strain>
    </source>
</reference>
<dbReference type="GO" id="GO:0005886">
    <property type="term" value="C:plasma membrane"/>
    <property type="evidence" value="ECO:0007669"/>
    <property type="project" value="UniProtKB-SubCell"/>
</dbReference>
<dbReference type="SUPFAM" id="SSF50729">
    <property type="entry name" value="PH domain-like"/>
    <property type="match status" value="1"/>
</dbReference>
<protein>
    <recommendedName>
        <fullName evidence="3">non-specific protein-tyrosine kinase</fullName>
        <ecNumber evidence="3">2.7.10.2</ecNumber>
    </recommendedName>
</protein>
<evidence type="ECO:0000256" key="13">
    <source>
        <dbReference type="ARBA" id="ARBA00051245"/>
    </source>
</evidence>
<dbReference type="GO" id="GO:0004715">
    <property type="term" value="F:non-membrane spanning protein tyrosine kinase activity"/>
    <property type="evidence" value="ECO:0007669"/>
    <property type="project" value="UniProtKB-EC"/>
</dbReference>
<dbReference type="Pfam" id="PF18038">
    <property type="entry name" value="FERM_N_2"/>
    <property type="match status" value="1"/>
</dbReference>
<sequence>MSKLGSRLRRSPSPAVGRKLKELFSKYVCDQDCSGVKGNSKLGGGGAGDPYYTFYSVKKDNDNGVTKKGMGEEEWKNPPPSPSGKSNTPVGVILDEEENHYNNLNSKIAVVVAAIRGEAAVLILAERVVLVKIRPHHYYGMIPYYSTIGLTSSLKNHFFRSQTESIISFQRALSAAQRIEGTFEHQNQFYNNSTSSSSSAVLVNNNNHNINNNNGLHSRLPSPPITRFSRGSSIRQFKSVHQHVSLSRANSAPPSTSLNSRVPNWPKRLLHRSRRRHTESGIVVPASASASSSPDWKLSESFISNSVDIRVRKDSSTKRSSRRIRPLSVGDAAFSRQSDDLLLHRGNSFVMSSLATPPLPRPRLNVKQDGTAAAIKVFLPSGEAKQIKAPDTIDIKGIIQLLMSRLSDDEKAYTHLYAMRLMNAEFREPIWLHQDMTLSQVKANYFDKMNSKDWVFELRIRYLPTDLSDLYDRDKITFSYYYDQVRLDYLNKNFESLDLDTAIQLLLHRDSAQLQRHARKYYECVFKFFEILKSVYRFDLERFRCALGSGWSIPVELVIGASKGIAYIIDSAVTATHMADFSHIKSIRTLLPKGKEHDFRSGKPVLQLDVAGSAEILSITCPSVHVAENMADLIDGYCRIINHSNTSIWKRKSIETEIDPKTPLRDTSSQINCQKNNVVLFSEDYSEIVDDEEGDYSSPSRDYEIDRSKVDLHDIIGEGQFGDVHRGIYKSRNGVLNVAVKTCKVDSDTNMAEKFLEEAYIMQQFDHQHIIKLIGICSSPPIWIVMELARLGELRAYLQK</sequence>
<comment type="catalytic activity">
    <reaction evidence="13">
        <text>L-tyrosyl-[protein] + ATP = O-phospho-L-tyrosyl-[protein] + ADP + H(+)</text>
        <dbReference type="Rhea" id="RHEA:10596"/>
        <dbReference type="Rhea" id="RHEA-COMP:10136"/>
        <dbReference type="Rhea" id="RHEA-COMP:20101"/>
        <dbReference type="ChEBI" id="CHEBI:15378"/>
        <dbReference type="ChEBI" id="CHEBI:30616"/>
        <dbReference type="ChEBI" id="CHEBI:46858"/>
        <dbReference type="ChEBI" id="CHEBI:61978"/>
        <dbReference type="ChEBI" id="CHEBI:456216"/>
        <dbReference type="EC" id="2.7.10.2"/>
    </reaction>
</comment>
<keyword evidence="7 15" id="KW-0547">Nucleotide-binding</keyword>
<dbReference type="GO" id="GO:0005524">
    <property type="term" value="F:ATP binding"/>
    <property type="evidence" value="ECO:0007669"/>
    <property type="project" value="UniProtKB-UniRule"/>
</dbReference>
<dbReference type="PANTHER" id="PTHR46221">
    <property type="entry name" value="FERM AND PDZ DOMAIN-CONTAINING PROTEIN FAMILY MEMBER"/>
    <property type="match status" value="1"/>
</dbReference>
<evidence type="ECO:0000256" key="5">
    <source>
        <dbReference type="ARBA" id="ARBA00022490"/>
    </source>
</evidence>
<evidence type="ECO:0000256" key="11">
    <source>
        <dbReference type="ARBA" id="ARBA00023136"/>
    </source>
</evidence>
<dbReference type="SUPFAM" id="SSF54236">
    <property type="entry name" value="Ubiquitin-like"/>
    <property type="match status" value="1"/>
</dbReference>
<dbReference type="InterPro" id="IPR035963">
    <property type="entry name" value="FERM_2"/>
</dbReference>
<keyword evidence="8" id="KW-0418">Kinase</keyword>
<dbReference type="OrthoDB" id="9976756at2759"/>
<comment type="similarity">
    <text evidence="14">Belongs to the protein kinase superfamily. Tyr protein kinase family. Fes/fps subfamily.</text>
</comment>
<dbReference type="PROSITE" id="PS00107">
    <property type="entry name" value="PROTEIN_KINASE_ATP"/>
    <property type="match status" value="1"/>
</dbReference>
<dbReference type="Gene3D" id="3.30.200.20">
    <property type="entry name" value="Phosphorylase Kinase, domain 1"/>
    <property type="match status" value="1"/>
</dbReference>
<accession>A0A7R8CUN0</accession>
<dbReference type="GO" id="GO:0005737">
    <property type="term" value="C:cytoplasm"/>
    <property type="evidence" value="ECO:0007669"/>
    <property type="project" value="UniProtKB-SubCell"/>
</dbReference>
<keyword evidence="12" id="KW-0829">Tyrosine-protein kinase</keyword>
<dbReference type="PANTHER" id="PTHR46221:SF9">
    <property type="entry name" value="NON-SPECIFIC PROTEIN-TYROSINE KINASE"/>
    <property type="match status" value="1"/>
</dbReference>
<keyword evidence="18" id="KW-1185">Reference proteome</keyword>
<dbReference type="GO" id="GO:0008284">
    <property type="term" value="P:positive regulation of cell population proliferation"/>
    <property type="evidence" value="ECO:0007669"/>
    <property type="project" value="UniProtKB-ARBA"/>
</dbReference>
<dbReference type="InterPro" id="IPR011009">
    <property type="entry name" value="Kinase-like_dom_sf"/>
</dbReference>
<evidence type="ECO:0000259" key="16">
    <source>
        <dbReference type="PROSITE" id="PS50011"/>
    </source>
</evidence>
<dbReference type="InterPro" id="IPR011993">
    <property type="entry name" value="PH-like_dom_sf"/>
</dbReference>
<evidence type="ECO:0000256" key="12">
    <source>
        <dbReference type="ARBA" id="ARBA00023137"/>
    </source>
</evidence>
<comment type="subcellular location">
    <subcellularLocation>
        <location evidence="1">Cell membrane</location>
        <topology evidence="1">Peripheral membrane protein</topology>
        <orientation evidence="1">Cytoplasmic side</orientation>
    </subcellularLocation>
    <subcellularLocation>
        <location evidence="2">Cytoplasm</location>
    </subcellularLocation>
</comment>
<dbReference type="InterPro" id="IPR049385">
    <property type="entry name" value="FAK1-like_FERM_C"/>
</dbReference>
<dbReference type="InterPro" id="IPR029071">
    <property type="entry name" value="Ubiquitin-like_domsf"/>
</dbReference>
<proteinExistence type="inferred from homology"/>
<evidence type="ECO:0000256" key="1">
    <source>
        <dbReference type="ARBA" id="ARBA00004413"/>
    </source>
</evidence>
<dbReference type="CDD" id="cd13190">
    <property type="entry name" value="FERM_C_FAK1"/>
    <property type="match status" value="1"/>
</dbReference>
<dbReference type="FunFam" id="3.30.200.20:FF:000194">
    <property type="entry name" value="protein-tyrosine kinase 2-beta isoform X1"/>
    <property type="match status" value="1"/>
</dbReference>
<evidence type="ECO:0000256" key="4">
    <source>
        <dbReference type="ARBA" id="ARBA00022475"/>
    </source>
</evidence>
<dbReference type="InterPro" id="IPR019748">
    <property type="entry name" value="FERM_central"/>
</dbReference>
<evidence type="ECO:0000256" key="15">
    <source>
        <dbReference type="PROSITE-ProRule" id="PRU10141"/>
    </source>
</evidence>
<dbReference type="InterPro" id="IPR001245">
    <property type="entry name" value="Ser-Thr/Tyr_kinase_cat_dom"/>
</dbReference>
<evidence type="ECO:0000256" key="7">
    <source>
        <dbReference type="ARBA" id="ARBA00022741"/>
    </source>
</evidence>
<evidence type="ECO:0000256" key="2">
    <source>
        <dbReference type="ARBA" id="ARBA00004496"/>
    </source>
</evidence>
<keyword evidence="6 17" id="KW-0808">Transferase</keyword>
<evidence type="ECO:0000256" key="3">
    <source>
        <dbReference type="ARBA" id="ARBA00011903"/>
    </source>
</evidence>
<dbReference type="InterPro" id="IPR000719">
    <property type="entry name" value="Prot_kinase_dom"/>
</dbReference>
<evidence type="ECO:0000256" key="9">
    <source>
        <dbReference type="ARBA" id="ARBA00022840"/>
    </source>
</evidence>
<keyword evidence="10" id="KW-0727">SH2 domain</keyword>
<dbReference type="Gene3D" id="2.30.29.30">
    <property type="entry name" value="Pleckstrin-homology domain (PH domain)/Phosphotyrosine-binding domain (PTB)"/>
    <property type="match status" value="1"/>
</dbReference>
<dbReference type="Gene3D" id="3.10.20.90">
    <property type="entry name" value="Phosphatidylinositol 3-kinase Catalytic Subunit, Chain A, domain 1"/>
    <property type="match status" value="1"/>
</dbReference>
<dbReference type="InterPro" id="IPR017441">
    <property type="entry name" value="Protein_kinase_ATP_BS"/>
</dbReference>
<feature type="domain" description="Protein kinase" evidence="16">
    <location>
        <begin position="710"/>
        <end position="800"/>
    </location>
</feature>
<dbReference type="InterPro" id="IPR041784">
    <property type="entry name" value="FAK1/PYK2_FERM_C"/>
</dbReference>
<keyword evidence="4" id="KW-1003">Cell membrane</keyword>
<dbReference type="PROSITE" id="PS50011">
    <property type="entry name" value="PROTEIN_KINASE_DOM"/>
    <property type="match status" value="1"/>
</dbReference>
<dbReference type="InterPro" id="IPR020635">
    <property type="entry name" value="Tyr_kinase_cat_dom"/>
</dbReference>
<keyword evidence="11" id="KW-0472">Membrane</keyword>
<evidence type="ECO:0000256" key="8">
    <source>
        <dbReference type="ARBA" id="ARBA00022777"/>
    </source>
</evidence>
<dbReference type="SUPFAM" id="SSF56112">
    <property type="entry name" value="Protein kinase-like (PK-like)"/>
    <property type="match status" value="1"/>
</dbReference>
<feature type="binding site" evidence="15">
    <location>
        <position position="741"/>
    </location>
    <ligand>
        <name>ATP</name>
        <dbReference type="ChEBI" id="CHEBI:30616"/>
    </ligand>
</feature>
<dbReference type="Pfam" id="PF21477">
    <property type="entry name" value="FERM_C_FAK1"/>
    <property type="match status" value="1"/>
</dbReference>
<dbReference type="CDD" id="cd14473">
    <property type="entry name" value="FERM_B-lobe"/>
    <property type="match status" value="1"/>
</dbReference>
<dbReference type="InterPro" id="IPR041390">
    <property type="entry name" value="FADK_N"/>
</dbReference>
<dbReference type="Proteomes" id="UP000675881">
    <property type="component" value="Chromosome 5"/>
</dbReference>
<dbReference type="EMBL" id="HG994584">
    <property type="protein sequence ID" value="CAF2935811.1"/>
    <property type="molecule type" value="Genomic_DNA"/>
</dbReference>
<dbReference type="SMART" id="SM00219">
    <property type="entry name" value="TyrKc"/>
    <property type="match status" value="1"/>
</dbReference>
<dbReference type="Gene3D" id="1.20.80.10">
    <property type="match status" value="1"/>
</dbReference>
<dbReference type="Pfam" id="PF07714">
    <property type="entry name" value="PK_Tyr_Ser-Thr"/>
    <property type="match status" value="1"/>
</dbReference>
<gene>
    <name evidence="17" type="ORF">LSAA_10671</name>
</gene>
<dbReference type="SUPFAM" id="SSF47031">
    <property type="entry name" value="Second domain of FERM"/>
    <property type="match status" value="1"/>
</dbReference>
<keyword evidence="5" id="KW-0963">Cytoplasm</keyword>